<evidence type="ECO:0000313" key="1">
    <source>
        <dbReference type="EMBL" id="PHX53555.1"/>
    </source>
</evidence>
<sequence length="70" mass="8223">MILPLSMSWEQFKALDSLLEYTRSVRWFYLDGYIDHNSVDTVLTCQDSIYESCILRFLMSIVEQASCLFS</sequence>
<dbReference type="EMBL" id="NXIB02000178">
    <property type="protein sequence ID" value="PHX53555.1"/>
    <property type="molecule type" value="Genomic_DNA"/>
</dbReference>
<proteinExistence type="predicted"/>
<dbReference type="Proteomes" id="UP000226442">
    <property type="component" value="Unassembled WGS sequence"/>
</dbReference>
<organism evidence="1 2">
    <name type="scientific">Tychonema bourrellyi FEM_GT703</name>
    <dbReference type="NCBI Taxonomy" id="2040638"/>
    <lineage>
        <taxon>Bacteria</taxon>
        <taxon>Bacillati</taxon>
        <taxon>Cyanobacteriota</taxon>
        <taxon>Cyanophyceae</taxon>
        <taxon>Oscillatoriophycideae</taxon>
        <taxon>Oscillatoriales</taxon>
        <taxon>Microcoleaceae</taxon>
        <taxon>Tychonema</taxon>
    </lineage>
</organism>
<accession>A0A2G4EVJ5</accession>
<reference evidence="1" key="1">
    <citation type="submission" date="2017-10" db="EMBL/GenBank/DDBJ databases">
        <title>Draft genome sequence of the planktic cyanobacteria Tychonema bourrellyi isolated from alpine lentic freshwater.</title>
        <authorList>
            <person name="Tett A."/>
            <person name="Armanini F."/>
            <person name="Asnicar F."/>
            <person name="Boscaini A."/>
            <person name="Pasolli E."/>
            <person name="Zolfo M."/>
            <person name="Donati C."/>
            <person name="Salmaso N."/>
            <person name="Segata N."/>
        </authorList>
    </citation>
    <scope>NUCLEOTIDE SEQUENCE</scope>
    <source>
        <strain evidence="1">FEM_GT703</strain>
    </source>
</reference>
<evidence type="ECO:0000313" key="2">
    <source>
        <dbReference type="Proteomes" id="UP000226442"/>
    </source>
</evidence>
<name>A0A2G4EVJ5_9CYAN</name>
<comment type="caution">
    <text evidence="1">The sequence shown here is derived from an EMBL/GenBank/DDBJ whole genome shotgun (WGS) entry which is preliminary data.</text>
</comment>
<keyword evidence="2" id="KW-1185">Reference proteome</keyword>
<dbReference type="AlphaFoldDB" id="A0A2G4EVJ5"/>
<protein>
    <submittedName>
        <fullName evidence="1">Uncharacterized protein</fullName>
    </submittedName>
</protein>
<gene>
    <name evidence="1" type="ORF">CP500_020860</name>
</gene>